<dbReference type="STRING" id="1174501.SAMN05216192_14630"/>
<evidence type="ECO:0000313" key="2">
    <source>
        <dbReference type="Proteomes" id="UP000199050"/>
    </source>
</evidence>
<dbReference type="Proteomes" id="UP000199050">
    <property type="component" value="Unassembled WGS sequence"/>
</dbReference>
<protein>
    <submittedName>
        <fullName evidence="1">Uncharacterized protein</fullName>
    </submittedName>
</protein>
<dbReference type="OrthoDB" id="9808343at2"/>
<evidence type="ECO:0000313" key="1">
    <source>
        <dbReference type="EMBL" id="SDK58397.1"/>
    </source>
</evidence>
<dbReference type="RefSeq" id="WP_090718768.1">
    <property type="nucleotide sequence ID" value="NZ_CBCSKY010000079.1"/>
</dbReference>
<accession>A0A1G9D3F1</accession>
<reference evidence="2" key="1">
    <citation type="submission" date="2016-10" db="EMBL/GenBank/DDBJ databases">
        <authorList>
            <person name="Varghese N."/>
            <person name="Submissions S."/>
        </authorList>
    </citation>
    <scope>NUCLEOTIDE SEQUENCE [LARGE SCALE GENOMIC DNA]</scope>
    <source>
        <strain evidence="2">CGMCC 1.11012</strain>
    </source>
</reference>
<organism evidence="1 2">
    <name type="scientific">Paenibacillus typhae</name>
    <dbReference type="NCBI Taxonomy" id="1174501"/>
    <lineage>
        <taxon>Bacteria</taxon>
        <taxon>Bacillati</taxon>
        <taxon>Bacillota</taxon>
        <taxon>Bacilli</taxon>
        <taxon>Bacillales</taxon>
        <taxon>Paenibacillaceae</taxon>
        <taxon>Paenibacillus</taxon>
    </lineage>
</organism>
<dbReference type="EMBL" id="FNDX01000046">
    <property type="protein sequence ID" value="SDK58397.1"/>
    <property type="molecule type" value="Genomic_DNA"/>
</dbReference>
<dbReference type="AlphaFoldDB" id="A0A1G9D3F1"/>
<gene>
    <name evidence="1" type="ORF">SAMN05216192_14630</name>
</gene>
<name>A0A1G9D3F1_9BACL</name>
<proteinExistence type="predicted"/>
<sequence>MRLYVTVKSGGKRKPVLGRRELILAQTPGNLEELITAVVATQMKELTDKQGRGELIHFLTGGAINNQRGSGKTGFGTVYNDNLPELGKALEAALLGFEDGLYKVFVRGEACQRLQEPLVLNDGDELVFIRFPMQAGSLW</sequence>
<keyword evidence="2" id="KW-1185">Reference proteome</keyword>